<dbReference type="InterPro" id="IPR011330">
    <property type="entry name" value="Glyco_hydro/deAcase_b/a-brl"/>
</dbReference>
<dbReference type="EMBL" id="JADZSC010000003">
    <property type="protein sequence ID" value="MBH0231204.1"/>
    <property type="molecule type" value="Genomic_DNA"/>
</dbReference>
<dbReference type="Proteomes" id="UP000614490">
    <property type="component" value="Unassembled WGS sequence"/>
</dbReference>
<keyword evidence="4" id="KW-1185">Reference proteome</keyword>
<dbReference type="Pfam" id="PF01522">
    <property type="entry name" value="Polysacc_deac_1"/>
    <property type="match status" value="1"/>
</dbReference>
<dbReference type="SUPFAM" id="SSF88713">
    <property type="entry name" value="Glycoside hydrolase/deacetylase"/>
    <property type="match status" value="1"/>
</dbReference>
<evidence type="ECO:0000313" key="3">
    <source>
        <dbReference type="EMBL" id="MBH0231204.1"/>
    </source>
</evidence>
<dbReference type="RefSeq" id="WP_197317845.1">
    <property type="nucleotide sequence ID" value="NZ_JADZSC010000003.1"/>
</dbReference>
<sequence length="260" mass="30011">MKKIRRILFIGWSILLLFPTSTEAEGWGFQKSRNGEIPDVGRYGPMIEKHNGFFVDTSGDPVVYLTFDSGYEQGHTGKVLDVLKDKNVPATFFVTGHYIESAPELLKRMVNEGHLIGNHSWHHPDFTKVSKEKMKDELDRVEKAVRSLTGQQTMSYVRPPRGTFNDRTLAWANEFGYTHAFWSIAFKDWETDRQKGWEYAYRSVVDQIHPGAVILLHSVSEDNAEALEHLIDELRKRGYHFGNLNQLMVKKLLPYPIWSL</sequence>
<dbReference type="InterPro" id="IPR014235">
    <property type="entry name" value="Spore_PdaA"/>
</dbReference>
<dbReference type="PANTHER" id="PTHR10587:SF78">
    <property type="entry name" value="PEPTIDOGLYCAN-N-ACETYLMURAMIC ACID DEACETYLASE PDAA"/>
    <property type="match status" value="1"/>
</dbReference>
<evidence type="ECO:0000256" key="1">
    <source>
        <dbReference type="SAM" id="SignalP"/>
    </source>
</evidence>
<dbReference type="CDD" id="cd10948">
    <property type="entry name" value="CE4_BsPdaA_like"/>
    <property type="match status" value="1"/>
</dbReference>
<dbReference type="InterPro" id="IPR050248">
    <property type="entry name" value="Polysacc_deacetylase_ArnD"/>
</dbReference>
<gene>
    <name evidence="3" type="primary">pdaA</name>
    <name evidence="3" type="ORF">H0267_13335</name>
</gene>
<dbReference type="GO" id="GO:0005975">
    <property type="term" value="P:carbohydrate metabolic process"/>
    <property type="evidence" value="ECO:0007669"/>
    <property type="project" value="InterPro"/>
</dbReference>
<comment type="caution">
    <text evidence="3">The sequence shown here is derived from an EMBL/GenBank/DDBJ whole genome shotgun (WGS) entry which is preliminary data.</text>
</comment>
<evidence type="ECO:0000313" key="4">
    <source>
        <dbReference type="Proteomes" id="UP000614490"/>
    </source>
</evidence>
<reference evidence="3 4" key="1">
    <citation type="journal article" date="2005" name="Int. J. Syst. Evol. Microbiol.">
        <title>Halobacillus yeomjeoni sp. nov., isolated from a marine solar saltern in Korea.</title>
        <authorList>
            <person name="Yoon J.H."/>
            <person name="Kang S.J."/>
            <person name="Lee C.H."/>
            <person name="Oh H.W."/>
            <person name="Oh T.K."/>
        </authorList>
    </citation>
    <scope>NUCLEOTIDE SEQUENCE [LARGE SCALE GENOMIC DNA]</scope>
    <source>
        <strain evidence="3 4">KCTC 3957</strain>
    </source>
</reference>
<organism evidence="3 4">
    <name type="scientific">Halobacillus yeomjeoni</name>
    <dbReference type="NCBI Taxonomy" id="311194"/>
    <lineage>
        <taxon>Bacteria</taxon>
        <taxon>Bacillati</taxon>
        <taxon>Bacillota</taxon>
        <taxon>Bacilli</taxon>
        <taxon>Bacillales</taxon>
        <taxon>Bacillaceae</taxon>
        <taxon>Halobacillus</taxon>
    </lineage>
</organism>
<feature type="chain" id="PRO_5036702788" evidence="1">
    <location>
        <begin position="25"/>
        <end position="260"/>
    </location>
</feature>
<dbReference type="NCBIfam" id="TIGR02884">
    <property type="entry name" value="spore_pdaA"/>
    <property type="match status" value="1"/>
</dbReference>
<dbReference type="InterPro" id="IPR002509">
    <property type="entry name" value="NODB_dom"/>
</dbReference>
<accession>A0A931HXG7</accession>
<evidence type="ECO:0000259" key="2">
    <source>
        <dbReference type="PROSITE" id="PS51677"/>
    </source>
</evidence>
<dbReference type="GO" id="GO:0016810">
    <property type="term" value="F:hydrolase activity, acting on carbon-nitrogen (but not peptide) bonds"/>
    <property type="evidence" value="ECO:0007669"/>
    <property type="project" value="InterPro"/>
</dbReference>
<feature type="signal peptide" evidence="1">
    <location>
        <begin position="1"/>
        <end position="24"/>
    </location>
</feature>
<dbReference type="AlphaFoldDB" id="A0A931HXG7"/>
<protein>
    <submittedName>
        <fullName evidence="3">Delta-lactam-biosynthetic de-N-acetylase</fullName>
    </submittedName>
</protein>
<feature type="domain" description="NodB homology" evidence="2">
    <location>
        <begin position="61"/>
        <end position="242"/>
    </location>
</feature>
<name>A0A931HXG7_9BACI</name>
<dbReference type="GO" id="GO:0016020">
    <property type="term" value="C:membrane"/>
    <property type="evidence" value="ECO:0007669"/>
    <property type="project" value="TreeGrafter"/>
</dbReference>
<dbReference type="PANTHER" id="PTHR10587">
    <property type="entry name" value="GLYCOSYL TRANSFERASE-RELATED"/>
    <property type="match status" value="1"/>
</dbReference>
<dbReference type="PROSITE" id="PS51677">
    <property type="entry name" value="NODB"/>
    <property type="match status" value="1"/>
</dbReference>
<dbReference type="Gene3D" id="3.20.20.370">
    <property type="entry name" value="Glycoside hydrolase/deacetylase"/>
    <property type="match status" value="1"/>
</dbReference>
<proteinExistence type="predicted"/>
<keyword evidence="1" id="KW-0732">Signal</keyword>